<dbReference type="InterPro" id="IPR036249">
    <property type="entry name" value="Thioredoxin-like_sf"/>
</dbReference>
<dbReference type="EMBL" id="AQPW01000003">
    <property type="protein sequence ID" value="EON34136.1"/>
    <property type="molecule type" value="Genomic_DNA"/>
</dbReference>
<dbReference type="OrthoDB" id="3572655at2"/>
<organism evidence="1 2">
    <name type="scientific">Gordonia terrae C-6</name>
    <dbReference type="NCBI Taxonomy" id="1316928"/>
    <lineage>
        <taxon>Bacteria</taxon>
        <taxon>Bacillati</taxon>
        <taxon>Actinomycetota</taxon>
        <taxon>Actinomycetes</taxon>
        <taxon>Mycobacteriales</taxon>
        <taxon>Gordoniaceae</taxon>
        <taxon>Gordonia</taxon>
    </lineage>
</organism>
<gene>
    <name evidence="1" type="ORF">GTC6_04130</name>
</gene>
<evidence type="ECO:0000313" key="1">
    <source>
        <dbReference type="EMBL" id="EON34136.1"/>
    </source>
</evidence>
<dbReference type="Pfam" id="PF22234">
    <property type="entry name" value="Rv2466c-like"/>
    <property type="match status" value="1"/>
</dbReference>
<dbReference type="Gene3D" id="3.40.30.10">
    <property type="entry name" value="Glutaredoxin"/>
    <property type="match status" value="1"/>
</dbReference>
<sequence>MTAHFDFYFDPVCPFAWAASRWLTDQAGAHGATVDWHVMSLAILNEEQEPDSDEQRRQLDTSRRLGRVFMAAVEKGGAESIEPLYAAIGARLHHAGDEMTPAAVAETLAADGLPAELSDAMDDESFDDALRESHRRSQDALGETGGSPILGVDGTHFFGPVLSGIPTDDEANALFSSLVTLAGVSAFSQLKRPAGGPPTFSD</sequence>
<protein>
    <recommendedName>
        <fullName evidence="3">DSBA-like thioredoxin domain-containing protein</fullName>
    </recommendedName>
</protein>
<dbReference type="AlphaFoldDB" id="R7YDP1"/>
<comment type="caution">
    <text evidence="1">The sequence shown here is derived from an EMBL/GenBank/DDBJ whole genome shotgun (WGS) entry which is preliminary data.</text>
</comment>
<evidence type="ECO:0008006" key="3">
    <source>
        <dbReference type="Google" id="ProtNLM"/>
    </source>
</evidence>
<dbReference type="RefSeq" id="WP_010841299.1">
    <property type="nucleotide sequence ID" value="NZ_AQPW01000003.1"/>
</dbReference>
<dbReference type="PATRIC" id="fig|1316928.3.peg.835"/>
<accession>R7YDP1</accession>
<reference evidence="1 2" key="1">
    <citation type="journal article" date="2013" name="Genome Announc.">
        <title>Draft Genome Sequence of a Benzothiophene-Desulfurizing Bacterium, Gordona terrae Strain C-6.</title>
        <authorList>
            <person name="Wang W."/>
            <person name="Ma T."/>
            <person name="Ren Y."/>
            <person name="Li G."/>
        </authorList>
    </citation>
    <scope>NUCLEOTIDE SEQUENCE [LARGE SCALE GENOMIC DNA]</scope>
    <source>
        <strain evidence="1 2">C-6</strain>
    </source>
</reference>
<proteinExistence type="predicted"/>
<dbReference type="InterPro" id="IPR053977">
    <property type="entry name" value="Rv2466c-like"/>
</dbReference>
<dbReference type="SUPFAM" id="SSF52833">
    <property type="entry name" value="Thioredoxin-like"/>
    <property type="match status" value="1"/>
</dbReference>
<dbReference type="Proteomes" id="UP000013569">
    <property type="component" value="Unassembled WGS sequence"/>
</dbReference>
<name>R7YDP1_9ACTN</name>
<evidence type="ECO:0000313" key="2">
    <source>
        <dbReference type="Proteomes" id="UP000013569"/>
    </source>
</evidence>